<dbReference type="InterPro" id="IPR052707">
    <property type="entry name" value="OsmC_Ohr_Peroxiredoxin"/>
</dbReference>
<dbReference type="AlphaFoldDB" id="A0A934R1S9"/>
<accession>A0A934R1S9</accession>
<dbReference type="InterPro" id="IPR003718">
    <property type="entry name" value="OsmC/Ohr_fam"/>
</dbReference>
<proteinExistence type="predicted"/>
<protein>
    <submittedName>
        <fullName evidence="1">OsmC family protein</fullName>
    </submittedName>
</protein>
<reference evidence="1" key="1">
    <citation type="submission" date="2021-01" db="EMBL/GenBank/DDBJ databases">
        <title>Modified the classification status of verrucomicrobia.</title>
        <authorList>
            <person name="Feng X."/>
        </authorList>
    </citation>
    <scope>NUCLEOTIDE SEQUENCE</scope>
    <source>
        <strain evidence="1">JCM 18052</strain>
    </source>
</reference>
<dbReference type="InterPro" id="IPR015946">
    <property type="entry name" value="KH_dom-like_a/b"/>
</dbReference>
<sequence length="139" mass="14522">MKRTANAGWTGSLKDGSGTLGTQSHVLHETPYSFRSRFGDGKETNPEELIAAAHAGCFSMALALSLDHAGYPPESIATRADLTFDPGALAITAVHLTLTAKIPGITDEAFQEIAVQAKSGCPVSKVLRADITLSAVLEA</sequence>
<organism evidence="1 2">
    <name type="scientific">Luteolibacter yonseiensis</name>
    <dbReference type="NCBI Taxonomy" id="1144680"/>
    <lineage>
        <taxon>Bacteria</taxon>
        <taxon>Pseudomonadati</taxon>
        <taxon>Verrucomicrobiota</taxon>
        <taxon>Verrucomicrobiia</taxon>
        <taxon>Verrucomicrobiales</taxon>
        <taxon>Verrucomicrobiaceae</taxon>
        <taxon>Luteolibacter</taxon>
    </lineage>
</organism>
<gene>
    <name evidence="1" type="ORF">JIN84_07135</name>
</gene>
<keyword evidence="2" id="KW-1185">Reference proteome</keyword>
<name>A0A934R1S9_9BACT</name>
<dbReference type="Gene3D" id="3.30.300.20">
    <property type="match status" value="1"/>
</dbReference>
<dbReference type="SUPFAM" id="SSF82784">
    <property type="entry name" value="OsmC-like"/>
    <property type="match status" value="1"/>
</dbReference>
<dbReference type="InterPro" id="IPR036102">
    <property type="entry name" value="OsmC/Ohrsf"/>
</dbReference>
<dbReference type="EMBL" id="JAENIK010000008">
    <property type="protein sequence ID" value="MBK1815381.1"/>
    <property type="molecule type" value="Genomic_DNA"/>
</dbReference>
<dbReference type="Pfam" id="PF02566">
    <property type="entry name" value="OsmC"/>
    <property type="match status" value="1"/>
</dbReference>
<evidence type="ECO:0000313" key="2">
    <source>
        <dbReference type="Proteomes" id="UP000600139"/>
    </source>
</evidence>
<evidence type="ECO:0000313" key="1">
    <source>
        <dbReference type="EMBL" id="MBK1815381.1"/>
    </source>
</evidence>
<dbReference type="GO" id="GO:0004601">
    <property type="term" value="F:peroxidase activity"/>
    <property type="evidence" value="ECO:0007669"/>
    <property type="project" value="InterPro"/>
</dbReference>
<dbReference type="NCBIfam" id="TIGR03562">
    <property type="entry name" value="osmo_induc_OsmC"/>
    <property type="match status" value="1"/>
</dbReference>
<dbReference type="RefSeq" id="WP_200350342.1">
    <property type="nucleotide sequence ID" value="NZ_BAABHZ010000012.1"/>
</dbReference>
<dbReference type="PANTHER" id="PTHR42830">
    <property type="entry name" value="OSMOTICALLY INDUCIBLE FAMILY PROTEIN"/>
    <property type="match status" value="1"/>
</dbReference>
<comment type="caution">
    <text evidence="1">The sequence shown here is derived from an EMBL/GenBank/DDBJ whole genome shotgun (WGS) entry which is preliminary data.</text>
</comment>
<dbReference type="InterPro" id="IPR019904">
    <property type="entry name" value="Peroxiredoxin_OsmC"/>
</dbReference>
<dbReference type="GO" id="GO:0006979">
    <property type="term" value="P:response to oxidative stress"/>
    <property type="evidence" value="ECO:0007669"/>
    <property type="project" value="InterPro"/>
</dbReference>
<dbReference type="Proteomes" id="UP000600139">
    <property type="component" value="Unassembled WGS sequence"/>
</dbReference>
<dbReference type="PANTHER" id="PTHR42830:SF1">
    <property type="entry name" value="OSMOTICALLY INDUCIBLE FAMILY PROTEIN"/>
    <property type="match status" value="1"/>
</dbReference>